<dbReference type="InterPro" id="IPR050542">
    <property type="entry name" value="Glycosyl_Hydrlase18_Chitinase"/>
</dbReference>
<dbReference type="Gene3D" id="3.20.20.80">
    <property type="entry name" value="Glycosidases"/>
    <property type="match status" value="1"/>
</dbReference>
<keyword evidence="12 15" id="KW-0326">Glycosidase</keyword>
<name>A0A167WX42_9HYPO</name>
<evidence type="ECO:0000256" key="11">
    <source>
        <dbReference type="ARBA" id="ARBA00023277"/>
    </source>
</evidence>
<dbReference type="Proteomes" id="UP000078544">
    <property type="component" value="Unassembled WGS sequence"/>
</dbReference>
<sequence>MLLSFRSVAFVATTLASLPSAWAGFKLASDKNIAVYWGQNSFNQGAGSLAQQRLSYYCANTDVDIIPLAFMNGISPPITNFANAGDNCTAFPDDHNVLSCPQLEADIKQCQFADGKTIVLSLGGATYTQGGWSSVSEAQNAAKLVWDMFGPIPSGKSINRPFGSAVVDGFDFDFEATTNNLPAFGAKLRSLMDAAGGKKFYLTSAPQCVFPDAANGPTLNAVAFDFVMIQFYNNWCGVSNFQPGATTQNAFNFDVWDDWAKHTSPNKNVKLLLGIPAASGAGGGYTNGAKLKAVISYSQQFSSFGGVMMWDMSQLYGNTGFLAEAVSNLAGGPPATVPSPTATTTSAIFSSTSTSDIRPSPSGTLVPQWGQCGGQGYTGSTQCQSPYQCVSSGQWWASCR</sequence>
<evidence type="ECO:0000259" key="17">
    <source>
        <dbReference type="PROSITE" id="PS51164"/>
    </source>
</evidence>
<dbReference type="Pfam" id="PF00704">
    <property type="entry name" value="Glyco_hydro_18"/>
    <property type="match status" value="1"/>
</dbReference>
<comment type="catalytic activity">
    <reaction evidence="1">
        <text>Random endo-hydrolysis of N-acetyl-beta-D-glucosaminide (1-&gt;4)-beta-linkages in chitin and chitodextrins.</text>
        <dbReference type="EC" id="3.2.1.14"/>
    </reaction>
</comment>
<keyword evidence="11" id="KW-0119">Carbohydrate metabolism</keyword>
<comment type="caution">
    <text evidence="19">The sequence shown here is derived from an EMBL/GenBank/DDBJ whole genome shotgun (WGS) entry which is preliminary data.</text>
</comment>
<comment type="subcellular location">
    <subcellularLocation>
        <location evidence="2">Secreted</location>
    </subcellularLocation>
</comment>
<dbReference type="InterPro" id="IPR001579">
    <property type="entry name" value="Glyco_hydro_18_chit_AS"/>
</dbReference>
<keyword evidence="20" id="KW-1185">Reference proteome</keyword>
<feature type="domain" description="CBM1" evidence="17">
    <location>
        <begin position="364"/>
        <end position="400"/>
    </location>
</feature>
<evidence type="ECO:0000256" key="15">
    <source>
        <dbReference type="RuleBase" id="RU000489"/>
    </source>
</evidence>
<evidence type="ECO:0000256" key="4">
    <source>
        <dbReference type="ARBA" id="ARBA00022525"/>
    </source>
</evidence>
<dbReference type="GO" id="GO:0008061">
    <property type="term" value="F:chitin binding"/>
    <property type="evidence" value="ECO:0007669"/>
    <property type="project" value="UniProtKB-KW"/>
</dbReference>
<evidence type="ECO:0000256" key="2">
    <source>
        <dbReference type="ARBA" id="ARBA00004613"/>
    </source>
</evidence>
<dbReference type="EMBL" id="AZGY01000025">
    <property type="protein sequence ID" value="KZZ89375.1"/>
    <property type="molecule type" value="Genomic_DNA"/>
</dbReference>
<dbReference type="GO" id="GO:0006032">
    <property type="term" value="P:chitin catabolic process"/>
    <property type="evidence" value="ECO:0007669"/>
    <property type="project" value="UniProtKB-KW"/>
</dbReference>
<protein>
    <recommendedName>
        <fullName evidence="3">chitinase</fullName>
        <ecNumber evidence="3">3.2.1.14</ecNumber>
    </recommendedName>
</protein>
<dbReference type="PANTHER" id="PTHR45708:SF49">
    <property type="entry name" value="ENDOCHITINASE"/>
    <property type="match status" value="1"/>
</dbReference>
<dbReference type="STRING" id="1081109.A0A167WX42"/>
<dbReference type="InterPro" id="IPR035971">
    <property type="entry name" value="CBD_sf"/>
</dbReference>
<dbReference type="CDD" id="cd02877">
    <property type="entry name" value="GH18_hevamine_XipI_class_III"/>
    <property type="match status" value="1"/>
</dbReference>
<dbReference type="SUPFAM" id="SSF51445">
    <property type="entry name" value="(Trans)glycosidases"/>
    <property type="match status" value="1"/>
</dbReference>
<evidence type="ECO:0000256" key="8">
    <source>
        <dbReference type="ARBA" id="ARBA00023024"/>
    </source>
</evidence>
<dbReference type="Pfam" id="PF00734">
    <property type="entry name" value="CBM_1"/>
    <property type="match status" value="1"/>
</dbReference>
<dbReference type="InterPro" id="IPR001223">
    <property type="entry name" value="Glyco_hydro18_cat"/>
</dbReference>
<evidence type="ECO:0000256" key="6">
    <source>
        <dbReference type="ARBA" id="ARBA00022729"/>
    </source>
</evidence>
<evidence type="ECO:0000256" key="13">
    <source>
        <dbReference type="ARBA" id="ARBA00023326"/>
    </source>
</evidence>
<comment type="similarity">
    <text evidence="14">Belongs to the glycosyl hydrolase 18 family. Chitinase class III subfamily.</text>
</comment>
<dbReference type="GO" id="GO:0030248">
    <property type="term" value="F:cellulose binding"/>
    <property type="evidence" value="ECO:0007669"/>
    <property type="project" value="InterPro"/>
</dbReference>
<evidence type="ECO:0000313" key="20">
    <source>
        <dbReference type="Proteomes" id="UP000078544"/>
    </source>
</evidence>
<dbReference type="EC" id="3.2.1.14" evidence="3"/>
<feature type="chain" id="PRO_5007894125" description="chitinase" evidence="16">
    <location>
        <begin position="24"/>
        <end position="400"/>
    </location>
</feature>
<dbReference type="SMART" id="SM00236">
    <property type="entry name" value="fCBD"/>
    <property type="match status" value="1"/>
</dbReference>
<feature type="signal peptide" evidence="16">
    <location>
        <begin position="1"/>
        <end position="23"/>
    </location>
</feature>
<evidence type="ECO:0000256" key="16">
    <source>
        <dbReference type="SAM" id="SignalP"/>
    </source>
</evidence>
<dbReference type="InterPro" id="IPR017853">
    <property type="entry name" value="GH"/>
</dbReference>
<feature type="domain" description="GH18" evidence="18">
    <location>
        <begin position="31"/>
        <end position="333"/>
    </location>
</feature>
<organism evidence="19 20">
    <name type="scientific">Moelleriella libera RCEF 2490</name>
    <dbReference type="NCBI Taxonomy" id="1081109"/>
    <lineage>
        <taxon>Eukaryota</taxon>
        <taxon>Fungi</taxon>
        <taxon>Dikarya</taxon>
        <taxon>Ascomycota</taxon>
        <taxon>Pezizomycotina</taxon>
        <taxon>Sordariomycetes</taxon>
        <taxon>Hypocreomycetidae</taxon>
        <taxon>Hypocreales</taxon>
        <taxon>Clavicipitaceae</taxon>
        <taxon>Moelleriella</taxon>
    </lineage>
</organism>
<dbReference type="OrthoDB" id="2425929at2759"/>
<keyword evidence="5" id="KW-0147">Chitin-binding</keyword>
<dbReference type="PROSITE" id="PS51910">
    <property type="entry name" value="GH18_2"/>
    <property type="match status" value="1"/>
</dbReference>
<proteinExistence type="inferred from homology"/>
<evidence type="ECO:0000256" key="5">
    <source>
        <dbReference type="ARBA" id="ARBA00022669"/>
    </source>
</evidence>
<evidence type="ECO:0000259" key="18">
    <source>
        <dbReference type="PROSITE" id="PS51910"/>
    </source>
</evidence>
<reference evidence="19 20" key="1">
    <citation type="journal article" date="2016" name="Genome Biol. Evol.">
        <title>Divergent and convergent evolution of fungal pathogenicity.</title>
        <authorList>
            <person name="Shang Y."/>
            <person name="Xiao G."/>
            <person name="Zheng P."/>
            <person name="Cen K."/>
            <person name="Zhan S."/>
            <person name="Wang C."/>
        </authorList>
    </citation>
    <scope>NUCLEOTIDE SEQUENCE [LARGE SCALE GENOMIC DNA]</scope>
    <source>
        <strain evidence="19 20">RCEF 2490</strain>
    </source>
</reference>
<keyword evidence="8" id="KW-0146">Chitin degradation</keyword>
<evidence type="ECO:0000313" key="19">
    <source>
        <dbReference type="EMBL" id="KZZ89375.1"/>
    </source>
</evidence>
<dbReference type="AlphaFoldDB" id="A0A167WX42"/>
<keyword evidence="13" id="KW-0624">Polysaccharide degradation</keyword>
<keyword evidence="10" id="KW-0325">Glycoprotein</keyword>
<evidence type="ECO:0000256" key="7">
    <source>
        <dbReference type="ARBA" id="ARBA00022801"/>
    </source>
</evidence>
<evidence type="ECO:0000256" key="10">
    <source>
        <dbReference type="ARBA" id="ARBA00023180"/>
    </source>
</evidence>
<dbReference type="PROSITE" id="PS01095">
    <property type="entry name" value="GH18_1"/>
    <property type="match status" value="1"/>
</dbReference>
<evidence type="ECO:0000256" key="14">
    <source>
        <dbReference type="ARBA" id="ARBA00025727"/>
    </source>
</evidence>
<dbReference type="GO" id="GO:0000272">
    <property type="term" value="P:polysaccharide catabolic process"/>
    <property type="evidence" value="ECO:0007669"/>
    <property type="project" value="UniProtKB-KW"/>
</dbReference>
<accession>A0A167WX42</accession>
<gene>
    <name evidence="19" type="ORF">AAL_07674</name>
</gene>
<keyword evidence="4" id="KW-0964">Secreted</keyword>
<evidence type="ECO:0000256" key="1">
    <source>
        <dbReference type="ARBA" id="ARBA00000822"/>
    </source>
</evidence>
<evidence type="ECO:0000256" key="9">
    <source>
        <dbReference type="ARBA" id="ARBA00023026"/>
    </source>
</evidence>
<evidence type="ECO:0000256" key="3">
    <source>
        <dbReference type="ARBA" id="ARBA00012729"/>
    </source>
</evidence>
<dbReference type="SUPFAM" id="SSF57180">
    <property type="entry name" value="Cellulose-binding domain"/>
    <property type="match status" value="1"/>
</dbReference>
<dbReference type="InterPro" id="IPR000254">
    <property type="entry name" value="CBD"/>
</dbReference>
<keyword evidence="7 15" id="KW-0378">Hydrolase</keyword>
<keyword evidence="6 16" id="KW-0732">Signal</keyword>
<dbReference type="GO" id="GO:0005576">
    <property type="term" value="C:extracellular region"/>
    <property type="evidence" value="ECO:0007669"/>
    <property type="project" value="UniProtKB-SubCell"/>
</dbReference>
<dbReference type="PROSITE" id="PS51164">
    <property type="entry name" value="CBM1_2"/>
    <property type="match status" value="1"/>
</dbReference>
<dbReference type="PANTHER" id="PTHR45708">
    <property type="entry name" value="ENDOCHITINASE"/>
    <property type="match status" value="1"/>
</dbReference>
<keyword evidence="9" id="KW-0843">Virulence</keyword>
<dbReference type="GO" id="GO:0008843">
    <property type="term" value="F:endochitinase activity"/>
    <property type="evidence" value="ECO:0007669"/>
    <property type="project" value="UniProtKB-EC"/>
</dbReference>
<evidence type="ECO:0000256" key="12">
    <source>
        <dbReference type="ARBA" id="ARBA00023295"/>
    </source>
</evidence>
<dbReference type="InterPro" id="IPR045321">
    <property type="entry name" value="Cts1-like"/>
</dbReference>